<dbReference type="EMBL" id="BARU01016248">
    <property type="protein sequence ID" value="GAH59743.1"/>
    <property type="molecule type" value="Genomic_DNA"/>
</dbReference>
<name>X1IQB9_9ZZZZ</name>
<dbReference type="SUPFAM" id="SSF53335">
    <property type="entry name" value="S-adenosyl-L-methionine-dependent methyltransferases"/>
    <property type="match status" value="1"/>
</dbReference>
<organism evidence="1">
    <name type="scientific">marine sediment metagenome</name>
    <dbReference type="NCBI Taxonomy" id="412755"/>
    <lineage>
        <taxon>unclassified sequences</taxon>
        <taxon>metagenomes</taxon>
        <taxon>ecological metagenomes</taxon>
    </lineage>
</organism>
<feature type="non-terminal residue" evidence="1">
    <location>
        <position position="36"/>
    </location>
</feature>
<gene>
    <name evidence="1" type="ORF">S03H2_27255</name>
</gene>
<reference evidence="1" key="1">
    <citation type="journal article" date="2014" name="Front. Microbiol.">
        <title>High frequency of phylogenetically diverse reductive dehalogenase-homologous genes in deep subseafloor sedimentary metagenomes.</title>
        <authorList>
            <person name="Kawai M."/>
            <person name="Futagami T."/>
            <person name="Toyoda A."/>
            <person name="Takaki Y."/>
            <person name="Nishi S."/>
            <person name="Hori S."/>
            <person name="Arai W."/>
            <person name="Tsubouchi T."/>
            <person name="Morono Y."/>
            <person name="Uchiyama I."/>
            <person name="Ito T."/>
            <person name="Fujiyama A."/>
            <person name="Inagaki F."/>
            <person name="Takami H."/>
        </authorList>
    </citation>
    <scope>NUCLEOTIDE SEQUENCE</scope>
    <source>
        <strain evidence="1">Expedition CK06-06</strain>
    </source>
</reference>
<feature type="non-terminal residue" evidence="1">
    <location>
        <position position="1"/>
    </location>
</feature>
<proteinExistence type="predicted"/>
<protein>
    <submittedName>
        <fullName evidence="1">Uncharacterized protein</fullName>
    </submittedName>
</protein>
<accession>X1IQB9</accession>
<dbReference type="Gene3D" id="3.40.50.12710">
    <property type="match status" value="1"/>
</dbReference>
<dbReference type="InterPro" id="IPR038375">
    <property type="entry name" value="NDUFAF7_sf"/>
</dbReference>
<comment type="caution">
    <text evidence="1">The sequence shown here is derived from an EMBL/GenBank/DDBJ whole genome shotgun (WGS) entry which is preliminary data.</text>
</comment>
<sequence>GAEIAALIRQNGPIGVDRYMALCLGHPVHGYYRTRD</sequence>
<evidence type="ECO:0000313" key="1">
    <source>
        <dbReference type="EMBL" id="GAH59743.1"/>
    </source>
</evidence>
<dbReference type="InterPro" id="IPR029063">
    <property type="entry name" value="SAM-dependent_MTases_sf"/>
</dbReference>
<dbReference type="AlphaFoldDB" id="X1IQB9"/>